<dbReference type="Proteomes" id="UP000009229">
    <property type="component" value="Chromosome"/>
</dbReference>
<feature type="region of interest" description="Disordered" evidence="1">
    <location>
        <begin position="94"/>
        <end position="129"/>
    </location>
</feature>
<organism evidence="2 3">
    <name type="scientific">Desulfofundulus kuznetsovii (strain DSM 6115 / VKM B-1805 / 17)</name>
    <name type="common">Desulfotomaculum kuznetsovii</name>
    <dbReference type="NCBI Taxonomy" id="760568"/>
    <lineage>
        <taxon>Bacteria</taxon>
        <taxon>Bacillati</taxon>
        <taxon>Bacillota</taxon>
        <taxon>Clostridia</taxon>
        <taxon>Eubacteriales</taxon>
        <taxon>Peptococcaceae</taxon>
        <taxon>Desulfofundulus</taxon>
    </lineage>
</organism>
<dbReference type="EMBL" id="CP002770">
    <property type="protein sequence ID" value="AEG14538.1"/>
    <property type="molecule type" value="Genomic_DNA"/>
</dbReference>
<dbReference type="PANTHER" id="PTHR39338">
    <property type="entry name" value="BLL5662 PROTEIN-RELATED"/>
    <property type="match status" value="1"/>
</dbReference>
<dbReference type="InterPro" id="IPR008912">
    <property type="entry name" value="Uncharacterised_CoxE"/>
</dbReference>
<dbReference type="AlphaFoldDB" id="A0AAU8P9C6"/>
<evidence type="ECO:0000256" key="1">
    <source>
        <dbReference type="SAM" id="MobiDB-lite"/>
    </source>
</evidence>
<evidence type="ECO:0000313" key="3">
    <source>
        <dbReference type="Proteomes" id="UP000009229"/>
    </source>
</evidence>
<protein>
    <submittedName>
        <fullName evidence="2">VWA containing CoxE family protein</fullName>
    </submittedName>
</protein>
<gene>
    <name evidence="2" type="ordered locus">Desku_0939</name>
</gene>
<sequence length="500" mass="55801">MLSSDTLLRSLTGFVEYVRKKGLQVSPAEAADAVQAVQVLAPLSLSNLREVLRPCMVKSVAGFKKFDDAFDEYFLDDKKPVVVAVTALASLEAGGSGRKKGKKWSRGASGSTDEDTDGHRTEQPVPGRHVGWKESLVKLEDGTRLPESFRLFMAGEKFSAAAELARNPLTDADRKAITAVLGRLAVYGELTGEDLPAVTEMLREYVELGKAVEKSRSQISSKRDVSDRRIETGEYRPHIHAPVVRVDSIPPDLLNARLEKLDRKRLALLTAEIERAAAALKPFFARTPGPASRKKALDYRKTLHGSLATFCEPFKLFYSAKRRKLRRVVTVCDLSGSVKNVTGLYLAFMYGLHQAFEGRARHFVFVSEIDEVTPYFSLNSYEECFDRVTRAAAVDYRGFSNYGKMLRKLFDKYRDAFDHETVVMFLGDARTNKYDPEADIMAQISAMVKKLFFLNPEDPREWHTGDSAVAAYKKAAEFVDVSRFGRLLDFLGKLPGVVVG</sequence>
<dbReference type="PANTHER" id="PTHR39338:SF5">
    <property type="entry name" value="BLR6139 PROTEIN"/>
    <property type="match status" value="1"/>
</dbReference>
<dbReference type="KEGG" id="dku:Desku_0939"/>
<proteinExistence type="predicted"/>
<evidence type="ECO:0000313" key="2">
    <source>
        <dbReference type="EMBL" id="AEG14538.1"/>
    </source>
</evidence>
<dbReference type="RefSeq" id="WP_013822053.1">
    <property type="nucleotide sequence ID" value="NC_015573.1"/>
</dbReference>
<keyword evidence="3" id="KW-1185">Reference proteome</keyword>
<accession>A0AAU8P9C6</accession>
<reference evidence="3" key="1">
    <citation type="submission" date="2011-05" db="EMBL/GenBank/DDBJ databases">
        <title>Complete sequence of Desulfotomaculum kuznetsovii DSM 6115.</title>
        <authorList>
            <person name="Lucas S."/>
            <person name="Han J."/>
            <person name="Lapidus A."/>
            <person name="Cheng J.-F."/>
            <person name="Goodwin L."/>
            <person name="Pitluck S."/>
            <person name="Peters L."/>
            <person name="Mikhailova N."/>
            <person name="Lu M."/>
            <person name="Saunders E."/>
            <person name="Han C."/>
            <person name="Tapia R."/>
            <person name="Land M."/>
            <person name="Hauser L."/>
            <person name="Kyrpides N."/>
            <person name="Ivanova N."/>
            <person name="Pagani I."/>
            <person name="Nazina T."/>
            <person name="Ivanova A."/>
            <person name="Parshina S."/>
            <person name="Kuever J."/>
            <person name="Muyzer G."/>
            <person name="Plugge C."/>
            <person name="Stams A."/>
            <person name="Woyke T."/>
        </authorList>
    </citation>
    <scope>NUCLEOTIDE SEQUENCE [LARGE SCALE GENOMIC DNA]</scope>
    <source>
        <strain evidence="3">DSM 6115 / VKM B-1805 / 17</strain>
    </source>
</reference>
<name>A0AAU8P9C6_DESK7</name>
<dbReference type="Pfam" id="PF05762">
    <property type="entry name" value="VWA_CoxE"/>
    <property type="match status" value="1"/>
</dbReference>